<comment type="caution">
    <text evidence="1">The sequence shown here is derived from an EMBL/GenBank/DDBJ whole genome shotgun (WGS) entry which is preliminary data.</text>
</comment>
<dbReference type="EMBL" id="QYZD01000098">
    <property type="protein sequence ID" value="RJG14920.1"/>
    <property type="molecule type" value="Genomic_DNA"/>
</dbReference>
<dbReference type="AlphaFoldDB" id="A0A3A3GUJ3"/>
<gene>
    <name evidence="1" type="ORF">DQX05_30085</name>
</gene>
<dbReference type="Proteomes" id="UP000266177">
    <property type="component" value="Unassembled WGS sequence"/>
</dbReference>
<evidence type="ECO:0000313" key="1">
    <source>
        <dbReference type="EMBL" id="RJG14920.1"/>
    </source>
</evidence>
<reference evidence="1 2" key="1">
    <citation type="submission" date="2018-09" db="EMBL/GenBank/DDBJ databases">
        <title>Paenibacillus SK2017-BO5.</title>
        <authorList>
            <person name="Piskunova J.V."/>
            <person name="Dubiley S.A."/>
            <person name="Severinov K.V."/>
        </authorList>
    </citation>
    <scope>NUCLEOTIDE SEQUENCE [LARGE SCALE GENOMIC DNA]</scope>
    <source>
        <strain evidence="1 2">BO5</strain>
    </source>
</reference>
<name>A0A3A3GUJ3_PANTH</name>
<sequence>MNDEEEWAFFACPKSKEEKEYGKAYTGNGRSDCTGRNSVLFTPKRIRIHAQSQVIVKKLTALSGFSIENEYHLLGEH</sequence>
<proteinExistence type="predicted"/>
<organism evidence="1 2">
    <name type="scientific">Paenibacillus thiaminolyticus</name>
    <name type="common">Bacillus thiaminolyticus</name>
    <dbReference type="NCBI Taxonomy" id="49283"/>
    <lineage>
        <taxon>Bacteria</taxon>
        <taxon>Bacillati</taxon>
        <taxon>Bacillota</taxon>
        <taxon>Bacilli</taxon>
        <taxon>Bacillales</taxon>
        <taxon>Paenibacillaceae</taxon>
        <taxon>Paenibacillus</taxon>
    </lineage>
</organism>
<dbReference type="RefSeq" id="WP_147385257.1">
    <property type="nucleotide sequence ID" value="NZ_QYZD01000098.1"/>
</dbReference>
<evidence type="ECO:0000313" key="2">
    <source>
        <dbReference type="Proteomes" id="UP000266177"/>
    </source>
</evidence>
<accession>A0A3A3GUJ3</accession>
<feature type="non-terminal residue" evidence="1">
    <location>
        <position position="77"/>
    </location>
</feature>
<protein>
    <submittedName>
        <fullName evidence="1">Uncharacterized protein</fullName>
    </submittedName>
</protein>